<dbReference type="InterPro" id="IPR010730">
    <property type="entry name" value="HET"/>
</dbReference>
<dbReference type="EMBL" id="JAVRRJ010000003">
    <property type="protein sequence ID" value="KAK5086738.1"/>
    <property type="molecule type" value="Genomic_DNA"/>
</dbReference>
<dbReference type="PANTHER" id="PTHR24148">
    <property type="entry name" value="ANKYRIN REPEAT DOMAIN-CONTAINING PROTEIN 39 HOMOLOG-RELATED"/>
    <property type="match status" value="1"/>
</dbReference>
<feature type="compositionally biased region" description="Low complexity" evidence="1">
    <location>
        <begin position="9"/>
        <end position="23"/>
    </location>
</feature>
<feature type="domain" description="Heterokaryon incompatibility" evidence="2">
    <location>
        <begin position="347"/>
        <end position="491"/>
    </location>
</feature>
<organism evidence="3 4">
    <name type="scientific">Lithohypha guttulata</name>
    <dbReference type="NCBI Taxonomy" id="1690604"/>
    <lineage>
        <taxon>Eukaryota</taxon>
        <taxon>Fungi</taxon>
        <taxon>Dikarya</taxon>
        <taxon>Ascomycota</taxon>
        <taxon>Pezizomycotina</taxon>
        <taxon>Eurotiomycetes</taxon>
        <taxon>Chaetothyriomycetidae</taxon>
        <taxon>Chaetothyriales</taxon>
        <taxon>Trichomeriaceae</taxon>
        <taxon>Lithohypha</taxon>
    </lineage>
</organism>
<dbReference type="InterPro" id="IPR052895">
    <property type="entry name" value="HetReg/Transcr_Mod"/>
</dbReference>
<protein>
    <recommendedName>
        <fullName evidence="2">Heterokaryon incompatibility domain-containing protein</fullName>
    </recommendedName>
</protein>
<sequence>MDEMNPRLSDQPASQPSQSSTRPGIPSDALTDIQFSERGSAITNARQAVDVDGQVRWLTRDGPGEIVDATEDEQNISAGNGEALPVHDNERLVRDFVDSVCDRHGFPKGQWRPDFEGGTPRFDPQKEWLAALVRNFVPTDELANVDLANPRDVAAILSDAMNKAPTDHSYAFGMDGHIDYDCYNQGPELDPRTQRTFSNYLGMLNQDRNLGQPTARQRGLDRMFKHLASEDGEFARAARRSSTASSASSDSNISISHLDDKSGLLECDQECWLRSLDTTPLIDEMQAHNVEDTDLQPFQYEPLSQTQFRLLELQPSDKKTELVRCSIMAAPLPKADVHDSVASQGKYEALSYTWGSQNNLRTISLNSRAFHVTVNLHDALLSLRDKAEPRMLWIDAVCINQTDDEEKSRQVQHMKTIYEEASSVVVWLGDEAESSGLAISTMRILDDERSRELTFKRSHPTACMLNLQKIYFAQLAMYRRPYFRRTWVRQEVSSAKHIVVHCGKDIFSWNLLRRSEKRLPRTGRKLDYADIEITADHNVESYSVNFLESFKWLENGWLPGKALLQTFGDIRSLWYYHSGGLLELLMAGRAYEATNPRDKIYAVLGMAEVPLKAGKLDKLIIGNQIQETAANPAQADGDLANTNDDGNPDEEADMLIVDYSASVSAIYQYLAKYMINRDRNLDILCIISTHRNKDSADLPTWTPDWRVPTSDIGMKECFDYFTEKFGASGSTEAVPQHYDLPGVLFVEAIYFDDVGALGEATTSARHMFSYLTDGQILAQKFDEQTHLRRCAQTEAEGLPCLVPRAAKIGDGIFILLGAKLPFVLRKLESGHSRLSEYPESERMLSGFPHQYEVVGPCCVPAYMYGNLIKVAKESGCQPANIVLL</sequence>
<gene>
    <name evidence="3" type="ORF">LTR05_003906</name>
</gene>
<name>A0AAN7T2L7_9EURO</name>
<dbReference type="AlphaFoldDB" id="A0AAN7T2L7"/>
<evidence type="ECO:0000259" key="2">
    <source>
        <dbReference type="Pfam" id="PF06985"/>
    </source>
</evidence>
<keyword evidence="4" id="KW-1185">Reference proteome</keyword>
<dbReference type="PANTHER" id="PTHR24148:SF64">
    <property type="entry name" value="HETEROKARYON INCOMPATIBILITY DOMAIN-CONTAINING PROTEIN"/>
    <property type="match status" value="1"/>
</dbReference>
<proteinExistence type="predicted"/>
<dbReference type="Pfam" id="PF06985">
    <property type="entry name" value="HET"/>
    <property type="match status" value="1"/>
</dbReference>
<accession>A0AAN7T2L7</accession>
<feature type="region of interest" description="Disordered" evidence="1">
    <location>
        <begin position="1"/>
        <end position="30"/>
    </location>
</feature>
<evidence type="ECO:0000313" key="4">
    <source>
        <dbReference type="Proteomes" id="UP001309876"/>
    </source>
</evidence>
<evidence type="ECO:0000256" key="1">
    <source>
        <dbReference type="SAM" id="MobiDB-lite"/>
    </source>
</evidence>
<evidence type="ECO:0000313" key="3">
    <source>
        <dbReference type="EMBL" id="KAK5086738.1"/>
    </source>
</evidence>
<reference evidence="3 4" key="1">
    <citation type="submission" date="2023-08" db="EMBL/GenBank/DDBJ databases">
        <title>Black Yeasts Isolated from many extreme environments.</title>
        <authorList>
            <person name="Coleine C."/>
            <person name="Stajich J.E."/>
            <person name="Selbmann L."/>
        </authorList>
    </citation>
    <scope>NUCLEOTIDE SEQUENCE [LARGE SCALE GENOMIC DNA]</scope>
    <source>
        <strain evidence="3 4">CCFEE 5910</strain>
    </source>
</reference>
<dbReference type="Proteomes" id="UP001309876">
    <property type="component" value="Unassembled WGS sequence"/>
</dbReference>
<comment type="caution">
    <text evidence="3">The sequence shown here is derived from an EMBL/GenBank/DDBJ whole genome shotgun (WGS) entry which is preliminary data.</text>
</comment>